<dbReference type="GO" id="GO:0042393">
    <property type="term" value="F:histone binding"/>
    <property type="evidence" value="ECO:0007669"/>
    <property type="project" value="TreeGrafter"/>
</dbReference>
<name>A0A9P8LI50_9PEZI</name>
<dbReference type="GO" id="GO:0003682">
    <property type="term" value="F:chromatin binding"/>
    <property type="evidence" value="ECO:0007669"/>
    <property type="project" value="TreeGrafter"/>
</dbReference>
<feature type="compositionally biased region" description="Basic and acidic residues" evidence="4">
    <location>
        <begin position="371"/>
        <end position="383"/>
    </location>
</feature>
<dbReference type="AlphaFoldDB" id="A0A9P8LI50"/>
<feature type="compositionally biased region" description="Polar residues" evidence="4">
    <location>
        <begin position="246"/>
        <end position="258"/>
    </location>
</feature>
<dbReference type="PANTHER" id="PTHR23069">
    <property type="entry name" value="AAA DOMAIN-CONTAINING"/>
    <property type="match status" value="1"/>
</dbReference>
<feature type="compositionally biased region" description="Low complexity" evidence="4">
    <location>
        <begin position="145"/>
        <end position="155"/>
    </location>
</feature>
<evidence type="ECO:0000256" key="2">
    <source>
        <dbReference type="ARBA" id="ARBA00022741"/>
    </source>
</evidence>
<dbReference type="Gene3D" id="3.40.50.300">
    <property type="entry name" value="P-loop containing nucleotide triphosphate hydrolases"/>
    <property type="match status" value="1"/>
</dbReference>
<feature type="compositionally biased region" description="Basic and acidic residues" evidence="4">
    <location>
        <begin position="261"/>
        <end position="284"/>
    </location>
</feature>
<evidence type="ECO:0000256" key="4">
    <source>
        <dbReference type="SAM" id="MobiDB-lite"/>
    </source>
</evidence>
<evidence type="ECO:0000256" key="3">
    <source>
        <dbReference type="ARBA" id="ARBA00022840"/>
    </source>
</evidence>
<feature type="compositionally biased region" description="Acidic residues" evidence="4">
    <location>
        <begin position="108"/>
        <end position="123"/>
    </location>
</feature>
<evidence type="ECO:0000259" key="5">
    <source>
        <dbReference type="Pfam" id="PF00004"/>
    </source>
</evidence>
<feature type="compositionally biased region" description="Acidic residues" evidence="4">
    <location>
        <begin position="57"/>
        <end position="86"/>
    </location>
</feature>
<accession>A0A9P8LI50</accession>
<dbReference type="GO" id="GO:0006334">
    <property type="term" value="P:nucleosome assembly"/>
    <property type="evidence" value="ECO:0007669"/>
    <property type="project" value="TreeGrafter"/>
</dbReference>
<dbReference type="GO" id="GO:0005524">
    <property type="term" value="F:ATP binding"/>
    <property type="evidence" value="ECO:0007669"/>
    <property type="project" value="UniProtKB-KW"/>
</dbReference>
<gene>
    <name evidence="6" type="ORF">GP486_000789</name>
</gene>
<reference evidence="6" key="1">
    <citation type="submission" date="2021-03" db="EMBL/GenBank/DDBJ databases">
        <title>Comparative genomics and phylogenomic investigation of the class Geoglossomycetes provide insights into ecological specialization and systematics.</title>
        <authorList>
            <person name="Melie T."/>
            <person name="Pirro S."/>
            <person name="Miller A.N."/>
            <person name="Quandt A."/>
        </authorList>
    </citation>
    <scope>NUCLEOTIDE SEQUENCE</scope>
    <source>
        <strain evidence="6">CAQ_001_2017</strain>
    </source>
</reference>
<comment type="caution">
    <text evidence="6">The sequence shown here is derived from an EMBL/GenBank/DDBJ whole genome shotgun (WGS) entry which is preliminary data.</text>
</comment>
<protein>
    <recommendedName>
        <fullName evidence="5">ATPase AAA-type core domain-containing protein</fullName>
    </recommendedName>
</protein>
<dbReference type="InterPro" id="IPR027417">
    <property type="entry name" value="P-loop_NTPase"/>
</dbReference>
<dbReference type="InterPro" id="IPR003959">
    <property type="entry name" value="ATPase_AAA_core"/>
</dbReference>
<dbReference type="GO" id="GO:0045815">
    <property type="term" value="P:transcription initiation-coupled chromatin remodeling"/>
    <property type="evidence" value="ECO:0007669"/>
    <property type="project" value="TreeGrafter"/>
</dbReference>
<dbReference type="Pfam" id="PF00004">
    <property type="entry name" value="AAA"/>
    <property type="match status" value="1"/>
</dbReference>
<feature type="compositionally biased region" description="Polar residues" evidence="4">
    <location>
        <begin position="409"/>
        <end position="421"/>
    </location>
</feature>
<dbReference type="InterPro" id="IPR045199">
    <property type="entry name" value="ATAD2-like"/>
</dbReference>
<dbReference type="Proteomes" id="UP000750711">
    <property type="component" value="Unassembled WGS sequence"/>
</dbReference>
<dbReference type="GO" id="GO:0016887">
    <property type="term" value="F:ATP hydrolysis activity"/>
    <property type="evidence" value="ECO:0007669"/>
    <property type="project" value="InterPro"/>
</dbReference>
<dbReference type="FunFam" id="3.40.50.300:FF:000061">
    <property type="entry name" value="ATPase family, AAA domain-containing 2"/>
    <property type="match status" value="1"/>
</dbReference>
<feature type="compositionally biased region" description="Basic residues" evidence="4">
    <location>
        <begin position="33"/>
        <end position="50"/>
    </location>
</feature>
<evidence type="ECO:0000256" key="1">
    <source>
        <dbReference type="ARBA" id="ARBA00006914"/>
    </source>
</evidence>
<dbReference type="GO" id="GO:0006337">
    <property type="term" value="P:nucleosome disassembly"/>
    <property type="evidence" value="ECO:0007669"/>
    <property type="project" value="TreeGrafter"/>
</dbReference>
<evidence type="ECO:0000313" key="6">
    <source>
        <dbReference type="EMBL" id="KAH0565820.1"/>
    </source>
</evidence>
<keyword evidence="2" id="KW-0547">Nucleotide-binding</keyword>
<feature type="compositionally biased region" description="Acidic residues" evidence="4">
    <location>
        <begin position="310"/>
        <end position="327"/>
    </location>
</feature>
<keyword evidence="3" id="KW-0067">ATP-binding</keyword>
<dbReference type="SUPFAM" id="SSF52540">
    <property type="entry name" value="P-loop containing nucleoside triphosphate hydrolases"/>
    <property type="match status" value="1"/>
</dbReference>
<dbReference type="PANTHER" id="PTHR23069:SF0">
    <property type="entry name" value="TAT-BINDING HOMOLOG 7"/>
    <property type="match status" value="1"/>
</dbReference>
<evidence type="ECO:0000313" key="7">
    <source>
        <dbReference type="Proteomes" id="UP000750711"/>
    </source>
</evidence>
<sequence>MPSHYKRKLEDFDPNASDPDDDDYDAKAERTVKPKSSKSHSKKRSKRSRRSGYATDGSEDPSDDGLSEEEDYEDVEEVPEEEEEVEINERTGRPKRQTTKKTTTYTEGDTDDDDLVIEASEEEEKPRKRLTVKLKVNTPGPTSGPSRTSRAGSAPRSRRGHSNEPLSAGTRRSSRLHHDEHDPIIALSGSGRHAEIIEPGTKSPENKPVRATRGSKGLKAPSTITEAEEGAGSTPAKAEPEDGTPQPETSAGARSQTGRKGLRDRAKDFDAQERDEIVVLEKTDTQNATQGDDDVQVLEDTPMDGLVPETDADVNVGDDDDDDDDEGPISKGGRTRSTRVSEDSPTVSAEVVLVGEEGTFMDDESSQQASHPDRSKHLTQEMKKQKKTGGDQEDSDFEAPDEDGDEDMSSNSGLSESSPRKGSQRNDEEDYESSNTRRSGRLAKGASKASDSILHEEEELAEELEELKAGDRPRRVKRTEEIIYDSRPHLRRRKRNVDYRIVKPDLNPFADFVDEAPSASPSRRSRTTGGGAWQRNLFSTYGPFGGAGGPPPVFGSRAFGATGGVDSDSSDDERMQRPGGLGGTVGMTPTSAAPPGLLAAGQSHNVMDPVQGPSGTPANLGKIKNRQALADADPLGVDQNVSFDKVGGLDDHINQLKEMVSLPLLYPEIFQRFKVTPPRGVLFHGPPGTGKTLLARALAASCSSEGRKITFYMRKGADALSKWVGEAERQLRLLFEEARTNQPSIIFFDEIDGVTPVHI</sequence>
<dbReference type="GO" id="GO:0005634">
    <property type="term" value="C:nucleus"/>
    <property type="evidence" value="ECO:0007669"/>
    <property type="project" value="TreeGrafter"/>
</dbReference>
<feature type="region of interest" description="Disordered" evidence="4">
    <location>
        <begin position="561"/>
        <end position="587"/>
    </location>
</feature>
<dbReference type="EMBL" id="JAGHQM010000058">
    <property type="protein sequence ID" value="KAH0565820.1"/>
    <property type="molecule type" value="Genomic_DNA"/>
</dbReference>
<organism evidence="6 7">
    <name type="scientific">Trichoglossum hirsutum</name>
    <dbReference type="NCBI Taxonomy" id="265104"/>
    <lineage>
        <taxon>Eukaryota</taxon>
        <taxon>Fungi</taxon>
        <taxon>Dikarya</taxon>
        <taxon>Ascomycota</taxon>
        <taxon>Pezizomycotina</taxon>
        <taxon>Geoglossomycetes</taxon>
        <taxon>Geoglossales</taxon>
        <taxon>Geoglossaceae</taxon>
        <taxon>Trichoglossum</taxon>
    </lineage>
</organism>
<keyword evidence="7" id="KW-1185">Reference proteome</keyword>
<comment type="similarity">
    <text evidence="1">Belongs to the AAA ATPase family.</text>
</comment>
<feature type="compositionally biased region" description="Acidic residues" evidence="4">
    <location>
        <begin position="391"/>
        <end position="408"/>
    </location>
</feature>
<feature type="domain" description="ATPase AAA-type core" evidence="5">
    <location>
        <begin position="681"/>
        <end position="755"/>
    </location>
</feature>
<proteinExistence type="inferred from homology"/>
<feature type="region of interest" description="Disordered" evidence="4">
    <location>
        <begin position="1"/>
        <end position="457"/>
    </location>
</feature>